<name>A0ACC2NAZ4_9HYME</name>
<sequence length="162" mass="18545">MRSSHSILAYIVLAFAATPSNGRDEPRYHPRNFEEYYRYYNSDTDSDSESNGDPDINQEVDENMGITVVQLEPQCYDPVLMENLTEEQCRQVCIVTWYSVTGYCRDEMCHCVGRQNLAATSKPKPEDDSDESDEEFRKYLQLHEMNRLLAEGCSSSSGSKSI</sequence>
<evidence type="ECO:0000313" key="1">
    <source>
        <dbReference type="EMBL" id="KAJ8668242.1"/>
    </source>
</evidence>
<keyword evidence="2" id="KW-1185">Reference proteome</keyword>
<gene>
    <name evidence="1" type="ORF">QAD02_009905</name>
</gene>
<dbReference type="EMBL" id="CM056744">
    <property type="protein sequence ID" value="KAJ8668242.1"/>
    <property type="molecule type" value="Genomic_DNA"/>
</dbReference>
<protein>
    <submittedName>
        <fullName evidence="1">Uncharacterized protein</fullName>
    </submittedName>
</protein>
<organism evidence="1 2">
    <name type="scientific">Eretmocerus hayati</name>
    <dbReference type="NCBI Taxonomy" id="131215"/>
    <lineage>
        <taxon>Eukaryota</taxon>
        <taxon>Metazoa</taxon>
        <taxon>Ecdysozoa</taxon>
        <taxon>Arthropoda</taxon>
        <taxon>Hexapoda</taxon>
        <taxon>Insecta</taxon>
        <taxon>Pterygota</taxon>
        <taxon>Neoptera</taxon>
        <taxon>Endopterygota</taxon>
        <taxon>Hymenoptera</taxon>
        <taxon>Apocrita</taxon>
        <taxon>Proctotrupomorpha</taxon>
        <taxon>Chalcidoidea</taxon>
        <taxon>Aphelinidae</taxon>
        <taxon>Aphelininae</taxon>
        <taxon>Eretmocerus</taxon>
    </lineage>
</organism>
<dbReference type="Proteomes" id="UP001239111">
    <property type="component" value="Chromosome 4"/>
</dbReference>
<proteinExistence type="predicted"/>
<comment type="caution">
    <text evidence="1">The sequence shown here is derived from an EMBL/GenBank/DDBJ whole genome shotgun (WGS) entry which is preliminary data.</text>
</comment>
<evidence type="ECO:0000313" key="2">
    <source>
        <dbReference type="Proteomes" id="UP001239111"/>
    </source>
</evidence>
<reference evidence="1" key="1">
    <citation type="submission" date="2023-04" db="EMBL/GenBank/DDBJ databases">
        <title>A chromosome-level genome assembly of the parasitoid wasp Eretmocerus hayati.</title>
        <authorList>
            <person name="Zhong Y."/>
            <person name="Liu S."/>
            <person name="Liu Y."/>
        </authorList>
    </citation>
    <scope>NUCLEOTIDE SEQUENCE</scope>
    <source>
        <strain evidence="1">ZJU_SS_LIU_2023</strain>
    </source>
</reference>
<accession>A0ACC2NAZ4</accession>